<dbReference type="FunFam" id="1.10.506.10:FF:000010">
    <property type="entry name" value="Plexin B1"/>
    <property type="match status" value="1"/>
</dbReference>
<feature type="transmembrane region" description="Helical" evidence="1">
    <location>
        <begin position="77"/>
        <end position="101"/>
    </location>
</feature>
<dbReference type="EMBL" id="MKHE01000024">
    <property type="protein sequence ID" value="OWK02723.1"/>
    <property type="molecule type" value="Genomic_DNA"/>
</dbReference>
<dbReference type="InterPro" id="IPR013548">
    <property type="entry name" value="Plexin_cytoplasmic_RasGAP_dom"/>
</dbReference>
<dbReference type="SUPFAM" id="SSF48350">
    <property type="entry name" value="GTPase activation domain, GAP"/>
    <property type="match status" value="1"/>
</dbReference>
<dbReference type="GO" id="GO:0002116">
    <property type="term" value="C:semaphorin receptor complex"/>
    <property type="evidence" value="ECO:0007669"/>
    <property type="project" value="TreeGrafter"/>
</dbReference>
<dbReference type="InterPro" id="IPR008936">
    <property type="entry name" value="Rho_GTPase_activation_prot"/>
</dbReference>
<dbReference type="GO" id="GO:0008360">
    <property type="term" value="P:regulation of cell shape"/>
    <property type="evidence" value="ECO:0007669"/>
    <property type="project" value="TreeGrafter"/>
</dbReference>
<dbReference type="GO" id="GO:0007162">
    <property type="term" value="P:negative regulation of cell adhesion"/>
    <property type="evidence" value="ECO:0007669"/>
    <property type="project" value="TreeGrafter"/>
</dbReference>
<gene>
    <name evidence="4" type="ORF">Celaphus_00010584</name>
</gene>
<evidence type="ECO:0000313" key="5">
    <source>
        <dbReference type="Proteomes" id="UP000242450"/>
    </source>
</evidence>
<keyword evidence="5" id="KW-1185">Reference proteome</keyword>
<keyword evidence="1" id="KW-0812">Transmembrane</keyword>
<accession>A0A212C9Q5</accession>
<reference evidence="4 5" key="1">
    <citation type="journal article" date="2018" name="Mol. Genet. Genomics">
        <title>The red deer Cervus elaphus genome CerEla1.0: sequencing, annotating, genes, and chromosomes.</title>
        <authorList>
            <person name="Bana N.A."/>
            <person name="Nyiri A."/>
            <person name="Nagy J."/>
            <person name="Frank K."/>
            <person name="Nagy T."/>
            <person name="Steger V."/>
            <person name="Schiller M."/>
            <person name="Lakatos P."/>
            <person name="Sugar L."/>
            <person name="Horn P."/>
            <person name="Barta E."/>
            <person name="Orosz L."/>
        </authorList>
    </citation>
    <scope>NUCLEOTIDE SEQUENCE [LARGE SCALE GENOMIC DNA]</scope>
    <source>
        <strain evidence="4">Hungarian</strain>
    </source>
</reference>
<protein>
    <submittedName>
        <fullName evidence="4">Uncharacterized protein</fullName>
    </submittedName>
</protein>
<dbReference type="PANTHER" id="PTHR22625">
    <property type="entry name" value="PLEXIN"/>
    <property type="match status" value="1"/>
</dbReference>
<dbReference type="GO" id="GO:0005886">
    <property type="term" value="C:plasma membrane"/>
    <property type="evidence" value="ECO:0007669"/>
    <property type="project" value="TreeGrafter"/>
</dbReference>
<organism evidence="4 5">
    <name type="scientific">Cervus elaphus hippelaphus</name>
    <name type="common">European red deer</name>
    <dbReference type="NCBI Taxonomy" id="46360"/>
    <lineage>
        <taxon>Eukaryota</taxon>
        <taxon>Metazoa</taxon>
        <taxon>Chordata</taxon>
        <taxon>Craniata</taxon>
        <taxon>Vertebrata</taxon>
        <taxon>Euteleostomi</taxon>
        <taxon>Mammalia</taxon>
        <taxon>Eutheria</taxon>
        <taxon>Laurasiatheria</taxon>
        <taxon>Artiodactyla</taxon>
        <taxon>Ruminantia</taxon>
        <taxon>Pecora</taxon>
        <taxon>Cervidae</taxon>
        <taxon>Cervinae</taxon>
        <taxon>Cervus</taxon>
    </lineage>
</organism>
<dbReference type="Gene3D" id="1.10.506.10">
    <property type="entry name" value="GTPase Activation - p120gap, domain 1"/>
    <property type="match status" value="3"/>
</dbReference>
<dbReference type="InterPro" id="IPR046800">
    <property type="entry name" value="Plexin_RBD"/>
</dbReference>
<evidence type="ECO:0000259" key="3">
    <source>
        <dbReference type="Pfam" id="PF20170"/>
    </source>
</evidence>
<evidence type="ECO:0000256" key="1">
    <source>
        <dbReference type="SAM" id="Phobius"/>
    </source>
</evidence>
<dbReference type="Proteomes" id="UP000242450">
    <property type="component" value="Chromosome 24"/>
</dbReference>
<dbReference type="GO" id="GO:0050772">
    <property type="term" value="P:positive regulation of axonogenesis"/>
    <property type="evidence" value="ECO:0007669"/>
    <property type="project" value="TreeGrafter"/>
</dbReference>
<evidence type="ECO:0000313" key="4">
    <source>
        <dbReference type="EMBL" id="OWK02723.1"/>
    </source>
</evidence>
<dbReference type="OrthoDB" id="125363at2759"/>
<evidence type="ECO:0000259" key="2">
    <source>
        <dbReference type="Pfam" id="PF08337"/>
    </source>
</evidence>
<dbReference type="GO" id="GO:0017154">
    <property type="term" value="F:semaphorin receptor activity"/>
    <property type="evidence" value="ECO:0007669"/>
    <property type="project" value="InterPro"/>
</dbReference>
<keyword evidence="1" id="KW-0472">Membrane</keyword>
<dbReference type="AlphaFoldDB" id="A0A212C9Q5"/>
<sequence length="543" mass="61131">MSKEEVVAMIGDGLCVVKTLTRHHLYCEPPMEQPLPRHHALWEAPDALPEFTVQMGNLRFSLGHVQYDGESPVAFPMAAQVGLGVGTSLLALGVIIIVLMYRRKSKQALRDYKKVQIQLENLESSVRDRCKKEFTDLMTEMTDLTSDLLGSGIPFLDYKVYAERVFFPGHQESPLHRDLGVPESRRPTVEQGLGQLSNLLNSKLFLTKFIHTLESQRTFSARDRAYVASLLTVALHGKLEYFTDILRTLLSDLVAQYVAKNPKLMLRRTETVVEKLLTNWMSICLYTFVRDAVGEPLYMLFRGIKHQVDKGPVDSVTGKAKYTLNDNRLLREDVEYRPLGGGCRCLWGGRQTLNALLAVGHGAGEAQGVPVKVLDCDTISQAKEKMLDQLYKGVPLAQRPDPRTLDGTLQKFVDDLFQVILSTSRPVPLAIKYFFDLLDEQAQQHGISDQDTVHIWKTNSLPLRFWINIIKNPQFVFDVQTSDNMDAVLLVIAQTFMDACTLADHKLGRIITALEEDGTAQKMQLGYRLQQIAAAVENKVTDL</sequence>
<dbReference type="Pfam" id="PF20170">
    <property type="entry name" value="Plexin_RBD"/>
    <property type="match status" value="1"/>
</dbReference>
<dbReference type="GO" id="GO:0030334">
    <property type="term" value="P:regulation of cell migration"/>
    <property type="evidence" value="ECO:0007669"/>
    <property type="project" value="TreeGrafter"/>
</dbReference>
<feature type="domain" description="Plexin cytoplasmic RasGAP" evidence="2">
    <location>
        <begin position="152"/>
        <end position="509"/>
    </location>
</feature>
<dbReference type="PANTHER" id="PTHR22625:SF36">
    <property type="entry name" value="PLEXIN-B1"/>
    <property type="match status" value="1"/>
</dbReference>
<feature type="domain" description="Plexin cytoplasmic RhoGTPase-binding" evidence="3">
    <location>
        <begin position="324"/>
        <end position="406"/>
    </location>
</feature>
<dbReference type="InterPro" id="IPR031148">
    <property type="entry name" value="Plexin"/>
</dbReference>
<name>A0A212C9Q5_CEREH</name>
<comment type="caution">
    <text evidence="4">The sequence shown here is derived from an EMBL/GenBank/DDBJ whole genome shotgun (WGS) entry which is preliminary data.</text>
</comment>
<dbReference type="Pfam" id="PF08337">
    <property type="entry name" value="Plexin_cytopl"/>
    <property type="match status" value="1"/>
</dbReference>
<proteinExistence type="predicted"/>
<keyword evidence="1" id="KW-1133">Transmembrane helix</keyword>